<dbReference type="PANTHER" id="PTHR12265:SF9">
    <property type="entry name" value="DUF829 DOMAIN PROTEIN"/>
    <property type="match status" value="1"/>
</dbReference>
<dbReference type="EMBL" id="VIEB01000031">
    <property type="protein sequence ID" value="TQE11303.1"/>
    <property type="molecule type" value="Genomic_DNA"/>
</dbReference>
<dbReference type="AlphaFoldDB" id="A0A540NKZ0"/>
<sequence length="448" mass="49612">MWSGGGASGSCGGNGGGGGIYWGRKEEVSNSKGIVVIFAWVSIHERHLQNHVDLYSSLGWNSLVCHSHFLHAFYPERAMSFAFVILNELVEELRVKPCPVVFVALSAGTKACMYKVFRILEGICDGQHYLAEYQLVRKCITGHIYDSGPVDFTSDLGTQYALHPTILKMPGSSKLVSWVAKGIASGLDALYLTRFESQCAEYWHALFSSVSLGAPFLILCSDKDDLAPYHIICNFTHRLQELGGDVKLVKLNGSPHLGNTLNSRNVLLELSETLWAPSYLGQIENHYKYYPIQYRSSVTHFLEKAALVFSQRIKELEGDNTSMEGMQDEISELICDLRKAAVNSNQSLRRVAVEPSDHFFLPSSAENQNSKDSGSLQDEQKERSVSLPSPPSISAHSVLGQVLFDVCVPKNVEGWDIKFCGSLNGQPFASALRNSPPRGLKSFRRSRL</sequence>
<dbReference type="InterPro" id="IPR008547">
    <property type="entry name" value="DUF829_TMEM53"/>
</dbReference>
<feature type="compositionally biased region" description="Polar residues" evidence="1">
    <location>
        <begin position="364"/>
        <end position="377"/>
    </location>
</feature>
<protein>
    <recommendedName>
        <fullName evidence="4">DUF829 domain-containing protein</fullName>
    </recommendedName>
</protein>
<evidence type="ECO:0008006" key="4">
    <source>
        <dbReference type="Google" id="ProtNLM"/>
    </source>
</evidence>
<organism evidence="2 3">
    <name type="scientific">Malus baccata</name>
    <name type="common">Siberian crab apple</name>
    <name type="synonym">Pyrus baccata</name>
    <dbReference type="NCBI Taxonomy" id="106549"/>
    <lineage>
        <taxon>Eukaryota</taxon>
        <taxon>Viridiplantae</taxon>
        <taxon>Streptophyta</taxon>
        <taxon>Embryophyta</taxon>
        <taxon>Tracheophyta</taxon>
        <taxon>Spermatophyta</taxon>
        <taxon>Magnoliopsida</taxon>
        <taxon>eudicotyledons</taxon>
        <taxon>Gunneridae</taxon>
        <taxon>Pentapetalae</taxon>
        <taxon>rosids</taxon>
        <taxon>fabids</taxon>
        <taxon>Rosales</taxon>
        <taxon>Rosaceae</taxon>
        <taxon>Amygdaloideae</taxon>
        <taxon>Maleae</taxon>
        <taxon>Malus</taxon>
    </lineage>
</organism>
<keyword evidence="3" id="KW-1185">Reference proteome</keyword>
<dbReference type="Pfam" id="PF05705">
    <property type="entry name" value="DUF829"/>
    <property type="match status" value="1"/>
</dbReference>
<feature type="region of interest" description="Disordered" evidence="1">
    <location>
        <begin position="360"/>
        <end position="390"/>
    </location>
</feature>
<comment type="caution">
    <text evidence="2">The sequence shown here is derived from an EMBL/GenBank/DDBJ whole genome shotgun (WGS) entry which is preliminary data.</text>
</comment>
<gene>
    <name evidence="2" type="ORF">C1H46_003037</name>
</gene>
<name>A0A540NKZ0_MALBA</name>
<proteinExistence type="predicted"/>
<dbReference type="SUPFAM" id="SSF53474">
    <property type="entry name" value="alpha/beta-Hydrolases"/>
    <property type="match status" value="1"/>
</dbReference>
<evidence type="ECO:0000313" key="2">
    <source>
        <dbReference type="EMBL" id="TQE11303.1"/>
    </source>
</evidence>
<dbReference type="InterPro" id="IPR029058">
    <property type="entry name" value="AB_hydrolase_fold"/>
</dbReference>
<dbReference type="PANTHER" id="PTHR12265">
    <property type="entry name" value="TRANSMEMBRANE PROTEIN 53"/>
    <property type="match status" value="1"/>
</dbReference>
<evidence type="ECO:0000256" key="1">
    <source>
        <dbReference type="SAM" id="MobiDB-lite"/>
    </source>
</evidence>
<dbReference type="Proteomes" id="UP000315295">
    <property type="component" value="Unassembled WGS sequence"/>
</dbReference>
<evidence type="ECO:0000313" key="3">
    <source>
        <dbReference type="Proteomes" id="UP000315295"/>
    </source>
</evidence>
<reference evidence="2 3" key="1">
    <citation type="journal article" date="2019" name="G3 (Bethesda)">
        <title>Sequencing of a Wild Apple (Malus baccata) Genome Unravels the Differences Between Cultivated and Wild Apple Species Regarding Disease Resistance and Cold Tolerance.</title>
        <authorList>
            <person name="Chen X."/>
        </authorList>
    </citation>
    <scope>NUCLEOTIDE SEQUENCE [LARGE SCALE GENOMIC DNA]</scope>
    <source>
        <strain evidence="3">cv. Shandingzi</strain>
        <tissue evidence="2">Leaves</tissue>
    </source>
</reference>
<accession>A0A540NKZ0</accession>